<dbReference type="Gene3D" id="3.30.160.60">
    <property type="entry name" value="Classic Zinc Finger"/>
    <property type="match status" value="1"/>
</dbReference>
<accession>A0AAN9XX14</accession>
<evidence type="ECO:0000313" key="3">
    <source>
        <dbReference type="EMBL" id="KAK7571115.1"/>
    </source>
</evidence>
<gene>
    <name evidence="3" type="ORF">V9T40_014719</name>
</gene>
<comment type="caution">
    <text evidence="3">The sequence shown here is derived from an EMBL/GenBank/DDBJ whole genome shotgun (WGS) entry which is preliminary data.</text>
</comment>
<dbReference type="InterPro" id="IPR013087">
    <property type="entry name" value="Znf_C2H2_type"/>
</dbReference>
<keyword evidence="1" id="KW-0862">Zinc</keyword>
<proteinExistence type="predicted"/>
<organism evidence="3 4">
    <name type="scientific">Parthenolecanium corni</name>
    <dbReference type="NCBI Taxonomy" id="536013"/>
    <lineage>
        <taxon>Eukaryota</taxon>
        <taxon>Metazoa</taxon>
        <taxon>Ecdysozoa</taxon>
        <taxon>Arthropoda</taxon>
        <taxon>Hexapoda</taxon>
        <taxon>Insecta</taxon>
        <taxon>Pterygota</taxon>
        <taxon>Neoptera</taxon>
        <taxon>Paraneoptera</taxon>
        <taxon>Hemiptera</taxon>
        <taxon>Sternorrhyncha</taxon>
        <taxon>Coccoidea</taxon>
        <taxon>Coccidae</taxon>
        <taxon>Parthenolecanium</taxon>
    </lineage>
</organism>
<dbReference type="InterPro" id="IPR036236">
    <property type="entry name" value="Znf_C2H2_sf"/>
</dbReference>
<dbReference type="PROSITE" id="PS50157">
    <property type="entry name" value="ZINC_FINGER_C2H2_2"/>
    <property type="match status" value="1"/>
</dbReference>
<dbReference type="FunFam" id="3.30.160.60:FF:001299">
    <property type="entry name" value="CLUMA_CG020620, isoform A"/>
    <property type="match status" value="1"/>
</dbReference>
<keyword evidence="4" id="KW-1185">Reference proteome</keyword>
<evidence type="ECO:0000259" key="2">
    <source>
        <dbReference type="PROSITE" id="PS50157"/>
    </source>
</evidence>
<dbReference type="SUPFAM" id="SSF57667">
    <property type="entry name" value="beta-beta-alpha zinc fingers"/>
    <property type="match status" value="1"/>
</dbReference>
<feature type="domain" description="C2H2-type" evidence="2">
    <location>
        <begin position="10"/>
        <end position="34"/>
    </location>
</feature>
<evidence type="ECO:0000313" key="4">
    <source>
        <dbReference type="Proteomes" id="UP001367676"/>
    </source>
</evidence>
<dbReference type="GO" id="GO:0008270">
    <property type="term" value="F:zinc ion binding"/>
    <property type="evidence" value="ECO:0007669"/>
    <property type="project" value="UniProtKB-KW"/>
</dbReference>
<protein>
    <recommendedName>
        <fullName evidence="2">C2H2-type domain-containing protein</fullName>
    </recommendedName>
</protein>
<evidence type="ECO:0000256" key="1">
    <source>
        <dbReference type="PROSITE-ProRule" id="PRU00042"/>
    </source>
</evidence>
<reference evidence="3 4" key="1">
    <citation type="submission" date="2024-03" db="EMBL/GenBank/DDBJ databases">
        <title>Adaptation during the transition from Ophiocordyceps entomopathogen to insect associate is accompanied by gene loss and intensified selection.</title>
        <authorList>
            <person name="Ward C.M."/>
            <person name="Onetto C.A."/>
            <person name="Borneman A.R."/>
        </authorList>
    </citation>
    <scope>NUCLEOTIDE SEQUENCE [LARGE SCALE GENOMIC DNA]</scope>
    <source>
        <strain evidence="3">AWRI1</strain>
        <tissue evidence="3">Single Adult Female</tissue>
    </source>
</reference>
<dbReference type="EMBL" id="JBBCAQ010000041">
    <property type="protein sequence ID" value="KAK7571115.1"/>
    <property type="molecule type" value="Genomic_DNA"/>
</dbReference>
<sequence>MLTHRHKKPFECKADGCGKSYCDARSLRRHTENHHVHPSLPISTPTISVQEVISNTSNIPTCIHYAPKGTQSFHKNHSSSAKLPKTTVSVEKSIVLKASNQVQSKQTASSGDASVSEFILFSVYIIAQLQQDTHYYRIPN</sequence>
<name>A0AAN9XX14_9HEMI</name>
<dbReference type="AlphaFoldDB" id="A0AAN9XX14"/>
<keyword evidence="1" id="KW-0479">Metal-binding</keyword>
<dbReference type="Proteomes" id="UP001367676">
    <property type="component" value="Unassembled WGS sequence"/>
</dbReference>
<keyword evidence="1" id="KW-0863">Zinc-finger</keyword>